<dbReference type="SUPFAM" id="SSF48208">
    <property type="entry name" value="Six-hairpin glycosidases"/>
    <property type="match status" value="1"/>
</dbReference>
<reference evidence="3" key="1">
    <citation type="journal article" date="2020" name="bioRxiv">
        <title>Whole genome comparisons of ergot fungi reveals the divergence and evolution of species within the genus Claviceps are the result of varying mechanisms driving genome evolution and host range expansion.</title>
        <authorList>
            <person name="Wyka S.A."/>
            <person name="Mondo S.J."/>
            <person name="Liu M."/>
            <person name="Dettman J."/>
            <person name="Nalam V."/>
            <person name="Broders K.D."/>
        </authorList>
    </citation>
    <scope>NUCLEOTIDE SEQUENCE</scope>
    <source>
        <strain evidence="3">CCC 1102</strain>
    </source>
</reference>
<dbReference type="GO" id="GO:0005975">
    <property type="term" value="P:carbohydrate metabolic process"/>
    <property type="evidence" value="ECO:0007669"/>
    <property type="project" value="InterPro"/>
</dbReference>
<dbReference type="EMBL" id="SRPS01000001">
    <property type="protein sequence ID" value="KAG5978697.1"/>
    <property type="molecule type" value="Genomic_DNA"/>
</dbReference>
<dbReference type="InterPro" id="IPR008928">
    <property type="entry name" value="6-hairpin_glycosidase_sf"/>
</dbReference>
<protein>
    <recommendedName>
        <fullName evidence="2">Spermatogenesis-associated protein 20-like TRX domain-containing protein</fullName>
    </recommendedName>
</protein>
<dbReference type="PANTHER" id="PTHR42899">
    <property type="entry name" value="SPERMATOGENESIS-ASSOCIATED PROTEIN 20"/>
    <property type="match status" value="1"/>
</dbReference>
<proteinExistence type="predicted"/>
<gene>
    <name evidence="3" type="ORF">E4U56_000137</name>
</gene>
<dbReference type="PIRSF" id="PIRSF006402">
    <property type="entry name" value="UCP006402_thioredoxin"/>
    <property type="match status" value="1"/>
</dbReference>
<evidence type="ECO:0000313" key="4">
    <source>
        <dbReference type="Proteomes" id="UP000784919"/>
    </source>
</evidence>
<feature type="region of interest" description="Disordered" evidence="1">
    <location>
        <begin position="1"/>
        <end position="21"/>
    </location>
</feature>
<feature type="domain" description="Spermatogenesis-associated protein 20-like TRX" evidence="2">
    <location>
        <begin position="54"/>
        <end position="189"/>
    </location>
</feature>
<organism evidence="3 4">
    <name type="scientific">Claviceps arundinis</name>
    <dbReference type="NCBI Taxonomy" id="1623583"/>
    <lineage>
        <taxon>Eukaryota</taxon>
        <taxon>Fungi</taxon>
        <taxon>Dikarya</taxon>
        <taxon>Ascomycota</taxon>
        <taxon>Pezizomycotina</taxon>
        <taxon>Sordariomycetes</taxon>
        <taxon>Hypocreomycetidae</taxon>
        <taxon>Hypocreales</taxon>
        <taxon>Clavicipitaceae</taxon>
        <taxon>Claviceps</taxon>
    </lineage>
</organism>
<dbReference type="InterPro" id="IPR004879">
    <property type="entry name" value="Ssp411-like_TRX"/>
</dbReference>
<dbReference type="PANTHER" id="PTHR42899:SF1">
    <property type="entry name" value="SPERMATOGENESIS-ASSOCIATED PROTEIN 20"/>
    <property type="match status" value="1"/>
</dbReference>
<name>A0A9P7N0F5_9HYPO</name>
<dbReference type="SUPFAM" id="SSF52833">
    <property type="entry name" value="Thioredoxin-like"/>
    <property type="match status" value="1"/>
</dbReference>
<evidence type="ECO:0000259" key="2">
    <source>
        <dbReference type="Pfam" id="PF03190"/>
    </source>
</evidence>
<dbReference type="AlphaFoldDB" id="A0A9P7N0F5"/>
<evidence type="ECO:0000256" key="1">
    <source>
        <dbReference type="SAM" id="MobiDB-lite"/>
    </source>
</evidence>
<dbReference type="Proteomes" id="UP000784919">
    <property type="component" value="Unassembled WGS sequence"/>
</dbReference>
<dbReference type="Gene3D" id="3.40.30.10">
    <property type="entry name" value="Glutaredoxin"/>
    <property type="match status" value="1"/>
</dbReference>
<dbReference type="Pfam" id="PF03190">
    <property type="entry name" value="Thioredox_DsbH"/>
    <property type="match status" value="1"/>
</dbReference>
<feature type="compositionally biased region" description="Basic and acidic residues" evidence="1">
    <location>
        <begin position="10"/>
        <end position="21"/>
    </location>
</feature>
<comment type="caution">
    <text evidence="3">The sequence shown here is derived from an EMBL/GenBank/DDBJ whole genome shotgun (WGS) entry which is preliminary data.</text>
</comment>
<sequence length="706" mass="79359">MVPQHLTAKGAEKTRREEEQDQAIDARLDKEDLKRYPLVSTCFGDTAGGVRISSVEWKPLNAASIQKARWENKLLFLHIGYPGCHDCAAILNESFVPVIVDRDERPDIDMVYMNALLLMKCAMGCPLNVFVTPDLEPVFGGTYWPGPSPRMSENIGARDSLAIFKKVQHLWSNEEAKCRMGASDIMGKLRIFTAKGVVDTRATGETLPVDMYHASDLTETPEVTGDVRRKQLQKAYAHMVETYDPAHGGFGLAPKFPNPQKLSFLLELCQITFVLGERERNRAAYMATETLRKIRDGAMHDHIGAMGFTRCSVTRNWSVPKFEKLLADNIMLLELYLTAWRGSGRTVQSEFFDTVIELSDYLTSPLVTLPDGGLITSKAADCMTNADLKEGTYYLWTWLEFQEAIDPPSATDVGKEATSLSLVAAHWDIREGGNIPKEYDPHGDFSRLSIPRVVKTPQQLSQQFGLSLDAVKREIDIARGRLRNRRDDSVQRGILIPAADDMKFVTSWNGLAISALTKAYYALRGIDVARSQKCLDRALTIAKFIKDRMWSPQTETLRRIWVARCYTGRYTIDATTTEGFADDYAYVIRGLLDLKDLNVTGYHWAEFALQLQKAQVRLFCDEQNGGFFSTTLTLPHSVLRLKEGMDGSLPSVNAVTAANLLRLSSLYKDKSYLSILAHSTLYAFRTEVPRYPWMFLGMLLVPPLRG</sequence>
<accession>A0A9P7N0F5</accession>
<evidence type="ECO:0000313" key="3">
    <source>
        <dbReference type="EMBL" id="KAG5978697.1"/>
    </source>
</evidence>
<dbReference type="InterPro" id="IPR024705">
    <property type="entry name" value="Ssp411"/>
</dbReference>
<dbReference type="OrthoDB" id="1923667at2759"/>
<dbReference type="InterPro" id="IPR036249">
    <property type="entry name" value="Thioredoxin-like_sf"/>
</dbReference>